<keyword evidence="2" id="KW-1185">Reference proteome</keyword>
<dbReference type="AlphaFoldDB" id="A0A1B1S9Q4"/>
<dbReference type="EMBL" id="CP015402">
    <property type="protein sequence ID" value="ANU63540.1"/>
    <property type="molecule type" value="Genomic_DNA"/>
</dbReference>
<evidence type="ECO:0000313" key="1">
    <source>
        <dbReference type="EMBL" id="ANU63540.1"/>
    </source>
</evidence>
<dbReference type="OrthoDB" id="9796999at2"/>
<evidence type="ECO:0000313" key="2">
    <source>
        <dbReference type="Proteomes" id="UP000186351"/>
    </source>
</evidence>
<reference evidence="2" key="1">
    <citation type="submission" date="2016-04" db="EMBL/GenBank/DDBJ databases">
        <title>Complete Genome Sequences of Twelve Strains of a Stable Defined Moderately Diverse Mouse Microbiota 2 (sDMDMm2).</title>
        <authorList>
            <person name="Uchimura Y."/>
            <person name="Wyss M."/>
            <person name="Brugiroux S."/>
            <person name="Limenitakis J.P."/>
            <person name="Stecher B."/>
            <person name="McCoy K.D."/>
            <person name="Macpherson A.J."/>
        </authorList>
    </citation>
    <scope>NUCLEOTIDE SEQUENCE [LARGE SCALE GENOMIC DNA]</scope>
    <source>
        <strain evidence="2">YL27</strain>
    </source>
</reference>
<sequence length="189" mass="21729">MTPKNILHISNRIDLRDWLIRNSAIEKECWIAVKRGKTPPVDALWYLDAVEEALCFGWIDSTVKNVDGVTLQRFGPRTKKGRWTELNKERCRRLDKLGLMTDKGRSACPDLDAEFVIDIDIITEFKANPVAWSNFRSFPALYQRVRIDNIQANKSNNALFTSRLTKLINASESGVMIGDWHDCGRLLDY</sequence>
<accession>A0A1Z2XIX8</accession>
<dbReference type="Pfam" id="PF13376">
    <property type="entry name" value="OmdA"/>
    <property type="match status" value="1"/>
</dbReference>
<gene>
    <name evidence="1" type="ORF">A4V02_07240</name>
</gene>
<dbReference type="RefSeq" id="WP_068960852.1">
    <property type="nucleotide sequence ID" value="NZ_CAJTAP010000018.1"/>
</dbReference>
<proteinExistence type="predicted"/>
<dbReference type="GeneID" id="65536649"/>
<accession>A0A1B1S9Q4</accession>
<protein>
    <submittedName>
        <fullName evidence="1">Thymidylate synthase</fullName>
    </submittedName>
</protein>
<organism evidence="1 2">
    <name type="scientific">Muribaculum intestinale</name>
    <dbReference type="NCBI Taxonomy" id="1796646"/>
    <lineage>
        <taxon>Bacteria</taxon>
        <taxon>Pseudomonadati</taxon>
        <taxon>Bacteroidota</taxon>
        <taxon>Bacteroidia</taxon>
        <taxon>Bacteroidales</taxon>
        <taxon>Muribaculaceae</taxon>
        <taxon>Muribaculum</taxon>
    </lineage>
</organism>
<dbReference type="Proteomes" id="UP000186351">
    <property type="component" value="Chromosome"/>
</dbReference>
<dbReference type="STRING" id="1796646.A4V02_07240"/>
<dbReference type="KEGG" id="pary:A4V02_07240"/>
<name>A0A1B1S9Q4_9BACT</name>